<reference evidence="7" key="1">
    <citation type="submission" date="2020-02" db="EMBL/GenBank/DDBJ databases">
        <authorList>
            <person name="Scholz U."/>
            <person name="Mascher M."/>
            <person name="Fiebig A."/>
        </authorList>
    </citation>
    <scope>NUCLEOTIDE SEQUENCE</scope>
</reference>
<evidence type="ECO:0000313" key="8">
    <source>
        <dbReference type="Proteomes" id="UP000663760"/>
    </source>
</evidence>
<evidence type="ECO:0000256" key="2">
    <source>
        <dbReference type="ARBA" id="ARBA00005569"/>
    </source>
</evidence>
<keyword evidence="4" id="KW-0539">Nucleus</keyword>
<dbReference type="InterPro" id="IPR037624">
    <property type="entry name" value="Nup133-like"/>
</dbReference>
<name>A0A7I8L299_SPIIN</name>
<dbReference type="Gene3D" id="2.130.10.10">
    <property type="entry name" value="YVTN repeat-like/Quinoprotein amine dehydrogenase"/>
    <property type="match status" value="1"/>
</dbReference>
<evidence type="ECO:0000259" key="6">
    <source>
        <dbReference type="Pfam" id="PF08801"/>
    </source>
</evidence>
<organism evidence="7 8">
    <name type="scientific">Spirodela intermedia</name>
    <name type="common">Intermediate duckweed</name>
    <dbReference type="NCBI Taxonomy" id="51605"/>
    <lineage>
        <taxon>Eukaryota</taxon>
        <taxon>Viridiplantae</taxon>
        <taxon>Streptophyta</taxon>
        <taxon>Embryophyta</taxon>
        <taxon>Tracheophyta</taxon>
        <taxon>Spermatophyta</taxon>
        <taxon>Magnoliopsida</taxon>
        <taxon>Liliopsida</taxon>
        <taxon>Araceae</taxon>
        <taxon>Lemnoideae</taxon>
        <taxon>Spirodela</taxon>
    </lineage>
</organism>
<dbReference type="GO" id="GO:0017056">
    <property type="term" value="F:structural constituent of nuclear pore"/>
    <property type="evidence" value="ECO:0007669"/>
    <property type="project" value="InterPro"/>
</dbReference>
<dbReference type="Proteomes" id="UP000663760">
    <property type="component" value="Chromosome 10"/>
</dbReference>
<feature type="region of interest" description="Disordered" evidence="5">
    <location>
        <begin position="551"/>
        <end position="572"/>
    </location>
</feature>
<sequence length="1302" mass="146096">MFTPATKKSHFPHRRGTSQGREAPDSPTTPIAESRPSVGLVASRPATGTPAPWGSRLSVLARIPSPTRIYKGAGADQTQPVFVADFPRVVRSAQALQKNTAEFRGGIDEGLSLSWIVCGNQLFIWSFLLAPSSKKCVVLDIPSLALADCENDTNLNKGHWLICFVDWSKACEGTEKVLGRSLSAGVVACHQETGVVIYWPDIFSESENQPVVSLPSHVKRDGATPLYQEVIETERNKEPNQIGDDFRSEGKCFNCLLASLIPSDAHECIGLGLSSSGELWRFFCSSTKIYRERVSRVSSALQNNETDQPPNLVYARSLVWRFQHETSGKSDRQFFLLTDHEIQCWNVLLAGSGYVTKLWSHEIAGTDGDVGIKKDLCRQDRIWLLDMQVDNSGSKFKVLVATLSKDQVSSSSYIQYSLLTLQYTSGSDPSSEDYSLTNDRILEKKGPLHVLIPKGRVEDEKFLLSMRLRIGGKPPGSAVILSGKGTATVTSHWRGTAQLHQFELPWDAGKVLDASVITSLENVEEGTWVVLTAKAGIWAIPEKAVLHGIFSQKGSPNKEDTEEEERTALDGDIGDRQRALVSTITQHTAQDEEAEGLLGSLFHNFLLTGKVEGAFEKLKKNRAFEKEGAMNVFARMSRSIVDTLAKHWTTTRGADFLSSAVVSSQLLDKQQKHKRFLQFLALSKCHEELSSRQRHSLQTILEHGEKLCAMIQLRELQSQVTKKRSGGNDSPSSLSMTEATSSLWDLIQLVGEKARRNTVLLMDRDNAEVFYSRVSDLEELFYCLSHNLHYIIDREHSMIQIQRTCEISNACTSLIVSAIQYRNEHRTWYPSPEGLAHWNCGPVVRSGLWNIASLIIKLLKEAPVIDKSVKFDLSSHLEGLSDVLLEAYNASVTVKMERGEEYKVLLEEYCKRRDEILCTLYQQLKDFVDTKYQEICRGTQDPDLKRSIFKEASGHLLTIAKQHEGYQTLWDICFDLNSTELLRNLMRQRIGPQGGFSYFVFKQLYRQQRYSTLLRLGEEFQEELLIFLRQHKELLWLHEIFLNKFSSASENLHALGLSQDNASSLMAEESFDPDYLKPELSLSDRRRFLNLSKIAAAIDKDVDFDAKIQRLEADLHLLKLQEKITGQLQDGEDRQQFSNLLHPGKLIELCLKSQTQILSLEAFEVFAWTSSSFRSSNRSLLVDCWMNAADQDDWSDIYQSSVAEGWTDEAILQILKGTVLFQASQRCYGPQAEVYDGGFDEVLPLLKEDVEPTSFKDPGISVEAILMQHKGFLDAGKLMVTAIVMGKLGAGAVSEGDLMAEL</sequence>
<dbReference type="PANTHER" id="PTHR13405">
    <property type="entry name" value="NUCLEAR PORE COMPLEX PROTEIN NUP133"/>
    <property type="match status" value="1"/>
</dbReference>
<evidence type="ECO:0000256" key="1">
    <source>
        <dbReference type="ARBA" id="ARBA00004123"/>
    </source>
</evidence>
<protein>
    <recommendedName>
        <fullName evidence="6">Nucleoporin Nup133/Nup155-like N-terminal domain-containing protein</fullName>
    </recommendedName>
</protein>
<keyword evidence="8" id="KW-1185">Reference proteome</keyword>
<evidence type="ECO:0000256" key="4">
    <source>
        <dbReference type="ARBA" id="ARBA00023242"/>
    </source>
</evidence>
<evidence type="ECO:0000256" key="3">
    <source>
        <dbReference type="ARBA" id="ARBA00022448"/>
    </source>
</evidence>
<dbReference type="GO" id="GO:0016973">
    <property type="term" value="P:poly(A)+ mRNA export from nucleus"/>
    <property type="evidence" value="ECO:0007669"/>
    <property type="project" value="TreeGrafter"/>
</dbReference>
<dbReference type="OrthoDB" id="103454at2759"/>
<accession>A0A7I8L299</accession>
<comment type="similarity">
    <text evidence="2">Belongs to the nucleoporin Nup133 family.</text>
</comment>
<dbReference type="InterPro" id="IPR015943">
    <property type="entry name" value="WD40/YVTN_repeat-like_dom_sf"/>
</dbReference>
<dbReference type="Pfam" id="PF08801">
    <property type="entry name" value="Nucleoporin_N"/>
    <property type="match status" value="1"/>
</dbReference>
<evidence type="ECO:0000313" key="7">
    <source>
        <dbReference type="EMBL" id="CAA7404173.1"/>
    </source>
</evidence>
<dbReference type="EMBL" id="LR746273">
    <property type="protein sequence ID" value="CAA7404173.1"/>
    <property type="molecule type" value="Genomic_DNA"/>
</dbReference>
<feature type="compositionally biased region" description="Basic residues" evidence="5">
    <location>
        <begin position="7"/>
        <end position="16"/>
    </location>
</feature>
<dbReference type="GO" id="GO:0031080">
    <property type="term" value="C:nuclear pore outer ring"/>
    <property type="evidence" value="ECO:0007669"/>
    <property type="project" value="TreeGrafter"/>
</dbReference>
<comment type="subcellular location">
    <subcellularLocation>
        <location evidence="1">Nucleus</location>
    </subcellularLocation>
</comment>
<dbReference type="GO" id="GO:0000972">
    <property type="term" value="P:transcription-dependent tethering of RNA polymerase II gene DNA at nuclear periphery"/>
    <property type="evidence" value="ECO:0007669"/>
    <property type="project" value="TreeGrafter"/>
</dbReference>
<dbReference type="GO" id="GO:0006606">
    <property type="term" value="P:protein import into nucleus"/>
    <property type="evidence" value="ECO:0007669"/>
    <property type="project" value="TreeGrafter"/>
</dbReference>
<feature type="region of interest" description="Disordered" evidence="5">
    <location>
        <begin position="1"/>
        <end position="49"/>
    </location>
</feature>
<dbReference type="SUPFAM" id="SSF117289">
    <property type="entry name" value="Nucleoporin domain"/>
    <property type="match status" value="1"/>
</dbReference>
<dbReference type="PANTHER" id="PTHR13405:SF11">
    <property type="entry name" value="NUCLEAR PORE COMPLEX PROTEIN NUP133"/>
    <property type="match status" value="1"/>
</dbReference>
<keyword evidence="3" id="KW-0813">Transport</keyword>
<gene>
    <name evidence="7" type="ORF">SI8410_10014851</name>
</gene>
<feature type="domain" description="Nucleoporin Nup133/Nup155-like N-terminal" evidence="6">
    <location>
        <begin position="81"/>
        <end position="538"/>
    </location>
</feature>
<proteinExistence type="inferred from homology"/>
<evidence type="ECO:0000256" key="5">
    <source>
        <dbReference type="SAM" id="MobiDB-lite"/>
    </source>
</evidence>
<dbReference type="InterPro" id="IPR014908">
    <property type="entry name" value="Nucleoporin_Nup133/Nup155_N"/>
</dbReference>